<dbReference type="Gramene" id="Bo18421s010.1">
    <property type="protein sequence ID" value="Bo18421s010.1"/>
    <property type="gene ID" value="Bo18421s010"/>
</dbReference>
<reference evidence="1" key="2">
    <citation type="submission" date="2015-06" db="UniProtKB">
        <authorList>
            <consortium name="EnsemblPlants"/>
        </authorList>
    </citation>
    <scope>IDENTIFICATION</scope>
</reference>
<dbReference type="Proteomes" id="UP000032141">
    <property type="component" value="Unassembled WGS sequence"/>
</dbReference>
<dbReference type="AlphaFoldDB" id="A0A0D3A0I9"/>
<organism evidence="1 2">
    <name type="scientific">Brassica oleracea var. oleracea</name>
    <dbReference type="NCBI Taxonomy" id="109376"/>
    <lineage>
        <taxon>Eukaryota</taxon>
        <taxon>Viridiplantae</taxon>
        <taxon>Streptophyta</taxon>
        <taxon>Embryophyta</taxon>
        <taxon>Tracheophyta</taxon>
        <taxon>Spermatophyta</taxon>
        <taxon>Magnoliopsida</taxon>
        <taxon>eudicotyledons</taxon>
        <taxon>Gunneridae</taxon>
        <taxon>Pentapetalae</taxon>
        <taxon>rosids</taxon>
        <taxon>malvids</taxon>
        <taxon>Brassicales</taxon>
        <taxon>Brassicaceae</taxon>
        <taxon>Brassiceae</taxon>
        <taxon>Brassica</taxon>
    </lineage>
</organism>
<accession>A0A0D3A0I9</accession>
<reference evidence="1" key="1">
    <citation type="journal article" date="2014" name="Genome Biol.">
        <title>Transcriptome and methylome profiling reveals relics of genome dominance in the mesopolyploid Brassica oleracea.</title>
        <authorList>
            <person name="Parkin I.A."/>
            <person name="Koh C."/>
            <person name="Tang H."/>
            <person name="Robinson S.J."/>
            <person name="Kagale S."/>
            <person name="Clarke W.E."/>
            <person name="Town C.D."/>
            <person name="Nixon J."/>
            <person name="Krishnakumar V."/>
            <person name="Bidwell S.L."/>
            <person name="Denoeud F."/>
            <person name="Belcram H."/>
            <person name="Links M.G."/>
            <person name="Just J."/>
            <person name="Clarke C."/>
            <person name="Bender T."/>
            <person name="Huebert T."/>
            <person name="Mason A.S."/>
            <person name="Pires J.C."/>
            <person name="Barker G."/>
            <person name="Moore J."/>
            <person name="Walley P.G."/>
            <person name="Manoli S."/>
            <person name="Batley J."/>
            <person name="Edwards D."/>
            <person name="Nelson M.N."/>
            <person name="Wang X."/>
            <person name="Paterson A.H."/>
            <person name="King G."/>
            <person name="Bancroft I."/>
            <person name="Chalhoub B."/>
            <person name="Sharpe A.G."/>
        </authorList>
    </citation>
    <scope>NUCLEOTIDE SEQUENCE [LARGE SCALE GENOMIC DNA]</scope>
    <source>
        <strain evidence="1">cv. TO1000</strain>
    </source>
</reference>
<protein>
    <submittedName>
        <fullName evidence="1">Uncharacterized protein</fullName>
    </submittedName>
</protein>
<evidence type="ECO:0000313" key="1">
    <source>
        <dbReference type="EnsemblPlants" id="Bo18421s010.1"/>
    </source>
</evidence>
<keyword evidence="2" id="KW-1185">Reference proteome</keyword>
<sequence length="80" mass="9142">MTEHLLCKQMWHKINDLTNKLCGAFATAERQMTSGQNDTDLLRNGLALTLLSPPALQRENLVGKFPKLLTRMLVIMRFDQ</sequence>
<evidence type="ECO:0000313" key="2">
    <source>
        <dbReference type="Proteomes" id="UP000032141"/>
    </source>
</evidence>
<proteinExistence type="predicted"/>
<dbReference type="HOGENOM" id="CLU_2593117_0_0_1"/>
<name>A0A0D3A0I9_BRAOL</name>
<dbReference type="EnsemblPlants" id="Bo18421s010.1">
    <property type="protein sequence ID" value="Bo18421s010.1"/>
    <property type="gene ID" value="Bo18421s010"/>
</dbReference>